<feature type="compositionally biased region" description="Acidic residues" evidence="1">
    <location>
        <begin position="18"/>
        <end position="33"/>
    </location>
</feature>
<reference evidence="2" key="1">
    <citation type="journal article" date="2020" name="Fungal Divers.">
        <title>Resolving the Mortierellaceae phylogeny through synthesis of multi-gene phylogenetics and phylogenomics.</title>
        <authorList>
            <person name="Vandepol N."/>
            <person name="Liber J."/>
            <person name="Desiro A."/>
            <person name="Na H."/>
            <person name="Kennedy M."/>
            <person name="Barry K."/>
            <person name="Grigoriev I.V."/>
            <person name="Miller A.N."/>
            <person name="O'Donnell K."/>
            <person name="Stajich J.E."/>
            <person name="Bonito G."/>
        </authorList>
    </citation>
    <scope>NUCLEOTIDE SEQUENCE</scope>
    <source>
        <strain evidence="2">NRRL 2769</strain>
    </source>
</reference>
<protein>
    <submittedName>
        <fullName evidence="2">Uncharacterized protein</fullName>
    </submittedName>
</protein>
<feature type="region of interest" description="Disordered" evidence="1">
    <location>
        <begin position="1"/>
        <end position="40"/>
    </location>
</feature>
<sequence>VEEDEDEGMDVEFSASEADADGNADDDEDDSDELSQVPEEGTFLIDLEVRRGKILLCGVLVC</sequence>
<keyword evidence="3" id="KW-1185">Reference proteome</keyword>
<evidence type="ECO:0000313" key="2">
    <source>
        <dbReference type="EMBL" id="KAF9995391.1"/>
    </source>
</evidence>
<accession>A0A9P6MEC6</accession>
<evidence type="ECO:0000313" key="3">
    <source>
        <dbReference type="Proteomes" id="UP000703661"/>
    </source>
</evidence>
<feature type="compositionally biased region" description="Acidic residues" evidence="1">
    <location>
        <begin position="1"/>
        <end position="10"/>
    </location>
</feature>
<dbReference type="Proteomes" id="UP000703661">
    <property type="component" value="Unassembled WGS sequence"/>
</dbReference>
<evidence type="ECO:0000256" key="1">
    <source>
        <dbReference type="SAM" id="MobiDB-lite"/>
    </source>
</evidence>
<dbReference type="EMBL" id="JAAAID010003874">
    <property type="protein sequence ID" value="KAF9995391.1"/>
    <property type="molecule type" value="Genomic_DNA"/>
</dbReference>
<organism evidence="2 3">
    <name type="scientific">Entomortierella chlamydospora</name>
    <dbReference type="NCBI Taxonomy" id="101097"/>
    <lineage>
        <taxon>Eukaryota</taxon>
        <taxon>Fungi</taxon>
        <taxon>Fungi incertae sedis</taxon>
        <taxon>Mucoromycota</taxon>
        <taxon>Mortierellomycotina</taxon>
        <taxon>Mortierellomycetes</taxon>
        <taxon>Mortierellales</taxon>
        <taxon>Mortierellaceae</taxon>
        <taxon>Entomortierella</taxon>
    </lineage>
</organism>
<comment type="caution">
    <text evidence="2">The sequence shown here is derived from an EMBL/GenBank/DDBJ whole genome shotgun (WGS) entry which is preliminary data.</text>
</comment>
<name>A0A9P6MEC6_9FUNG</name>
<dbReference type="AlphaFoldDB" id="A0A9P6MEC6"/>
<feature type="non-terminal residue" evidence="2">
    <location>
        <position position="1"/>
    </location>
</feature>
<proteinExistence type="predicted"/>
<gene>
    <name evidence="2" type="ORF">BGZ80_007524</name>
</gene>